<feature type="region of interest" description="Disordered" evidence="1">
    <location>
        <begin position="271"/>
        <end position="321"/>
    </location>
</feature>
<feature type="region of interest" description="Disordered" evidence="1">
    <location>
        <begin position="152"/>
        <end position="192"/>
    </location>
</feature>
<evidence type="ECO:0000256" key="1">
    <source>
        <dbReference type="SAM" id="MobiDB-lite"/>
    </source>
</evidence>
<dbReference type="Proteomes" id="UP000215335">
    <property type="component" value="Unassembled WGS sequence"/>
</dbReference>
<feature type="region of interest" description="Disordered" evidence="1">
    <location>
        <begin position="197"/>
        <end position="216"/>
    </location>
</feature>
<feature type="compositionally biased region" description="Polar residues" evidence="1">
    <location>
        <begin position="20"/>
        <end position="50"/>
    </location>
</feature>
<gene>
    <name evidence="2" type="ORF">TSAR_007989</name>
</gene>
<protein>
    <submittedName>
        <fullName evidence="2">Uncharacterized protein</fullName>
    </submittedName>
</protein>
<feature type="region of interest" description="Disordered" evidence="1">
    <location>
        <begin position="20"/>
        <end position="54"/>
    </location>
</feature>
<feature type="compositionally biased region" description="Basic residues" evidence="1">
    <location>
        <begin position="287"/>
        <end position="297"/>
    </location>
</feature>
<sequence>MSSELTTKLPYTGQISELNSVNGSNRVKTSVASARSMQGPSSPETQTPNPAMQGDNLAVLKDKMRKTIEYAESRTNVHGPIKKGSQESLASIVSARSIDSNLSTKQIAEYKVSQQTAIKAQEDSYQDAVDNYQVWHEIRGARGRLLKDTVLASAGSKRPRQSPTNSPKKKSVKKHARKRERHERAAMQRETFTPRVPHNASKQLTKARSNKNKRPEGILVKVGQNGMYAEVMGTIRRDVNPNTFGTRVLGVKQTKSGDVSLKLGRGSDSVYCESRKSSAGFWTGQKGRTKGHSRNKGHGPGSYERRVESSYKRSPGKARQW</sequence>
<comment type="caution">
    <text evidence="2">The sequence shown here is derived from an EMBL/GenBank/DDBJ whole genome shotgun (WGS) entry which is preliminary data.</text>
</comment>
<keyword evidence="3" id="KW-1185">Reference proteome</keyword>
<dbReference type="AlphaFoldDB" id="A0A232FNI1"/>
<reference evidence="2 3" key="1">
    <citation type="journal article" date="2017" name="Curr. Biol.">
        <title>The Evolution of Venom by Co-option of Single-Copy Genes.</title>
        <authorList>
            <person name="Martinson E.O."/>
            <person name="Mrinalini"/>
            <person name="Kelkar Y.D."/>
            <person name="Chang C.H."/>
            <person name="Werren J.H."/>
        </authorList>
    </citation>
    <scope>NUCLEOTIDE SEQUENCE [LARGE SCALE GENOMIC DNA]</scope>
    <source>
        <strain evidence="2 3">Alberta</strain>
        <tissue evidence="2">Whole body</tissue>
    </source>
</reference>
<feature type="compositionally biased region" description="Basic residues" evidence="1">
    <location>
        <begin position="167"/>
        <end position="181"/>
    </location>
</feature>
<accession>A0A232FNI1</accession>
<organism evidence="2 3">
    <name type="scientific">Trichomalopsis sarcophagae</name>
    <dbReference type="NCBI Taxonomy" id="543379"/>
    <lineage>
        <taxon>Eukaryota</taxon>
        <taxon>Metazoa</taxon>
        <taxon>Ecdysozoa</taxon>
        <taxon>Arthropoda</taxon>
        <taxon>Hexapoda</taxon>
        <taxon>Insecta</taxon>
        <taxon>Pterygota</taxon>
        <taxon>Neoptera</taxon>
        <taxon>Endopterygota</taxon>
        <taxon>Hymenoptera</taxon>
        <taxon>Apocrita</taxon>
        <taxon>Proctotrupomorpha</taxon>
        <taxon>Chalcidoidea</taxon>
        <taxon>Pteromalidae</taxon>
        <taxon>Pteromalinae</taxon>
        <taxon>Trichomalopsis</taxon>
    </lineage>
</organism>
<name>A0A232FNI1_9HYME</name>
<dbReference type="EMBL" id="NNAY01000004">
    <property type="protein sequence ID" value="OXU32195.1"/>
    <property type="molecule type" value="Genomic_DNA"/>
</dbReference>
<evidence type="ECO:0000313" key="2">
    <source>
        <dbReference type="EMBL" id="OXU32195.1"/>
    </source>
</evidence>
<evidence type="ECO:0000313" key="3">
    <source>
        <dbReference type="Proteomes" id="UP000215335"/>
    </source>
</evidence>
<proteinExistence type="predicted"/>